<name>A0A495VAN7_9GAMM</name>
<gene>
    <name evidence="3" type="ORF">BDD21_3965</name>
</gene>
<dbReference type="Gene3D" id="3.30.70.1400">
    <property type="entry name" value="Aminomethyltransferase beta-barrel domains"/>
    <property type="match status" value="1"/>
</dbReference>
<dbReference type="PANTHER" id="PTHR22602">
    <property type="entry name" value="TRANSFERASE CAF17, MITOCHONDRIAL-RELATED"/>
    <property type="match status" value="1"/>
</dbReference>
<feature type="binding site" evidence="1">
    <location>
        <position position="179"/>
    </location>
    <ligand>
        <name>substrate</name>
    </ligand>
</feature>
<dbReference type="SUPFAM" id="SSF101790">
    <property type="entry name" value="Aminomethyltransferase beta-barrel domain"/>
    <property type="match status" value="1"/>
</dbReference>
<keyword evidence="4" id="KW-1185">Reference proteome</keyword>
<reference evidence="3 4" key="1">
    <citation type="submission" date="2018-10" db="EMBL/GenBank/DDBJ databases">
        <title>Genomic Encyclopedia of Archaeal and Bacterial Type Strains, Phase II (KMG-II): from individual species to whole genera.</title>
        <authorList>
            <person name="Goeker M."/>
        </authorList>
    </citation>
    <scope>NUCLEOTIDE SEQUENCE [LARGE SCALE GENOMIC DNA]</scope>
    <source>
        <strain evidence="3 4">DSM 235</strain>
    </source>
</reference>
<dbReference type="GO" id="GO:0016226">
    <property type="term" value="P:iron-sulfur cluster assembly"/>
    <property type="evidence" value="ECO:0007669"/>
    <property type="project" value="TreeGrafter"/>
</dbReference>
<organism evidence="3 4">
    <name type="scientific">Thiocapsa rosea</name>
    <dbReference type="NCBI Taxonomy" id="69360"/>
    <lineage>
        <taxon>Bacteria</taxon>
        <taxon>Pseudomonadati</taxon>
        <taxon>Pseudomonadota</taxon>
        <taxon>Gammaproteobacteria</taxon>
        <taxon>Chromatiales</taxon>
        <taxon>Chromatiaceae</taxon>
        <taxon>Thiocapsa</taxon>
    </lineage>
</organism>
<dbReference type="Pfam" id="PF01571">
    <property type="entry name" value="GCV_T"/>
    <property type="match status" value="1"/>
</dbReference>
<dbReference type="NCBIfam" id="TIGR03317">
    <property type="entry name" value="ygfZ_signature"/>
    <property type="match status" value="1"/>
</dbReference>
<dbReference type="InterPro" id="IPR006222">
    <property type="entry name" value="GCVT_N"/>
</dbReference>
<comment type="caution">
    <text evidence="3">The sequence shown here is derived from an EMBL/GenBank/DDBJ whole genome shotgun (WGS) entry which is preliminary data.</text>
</comment>
<dbReference type="EMBL" id="RBXL01000001">
    <property type="protein sequence ID" value="RKT46452.1"/>
    <property type="molecule type" value="Genomic_DNA"/>
</dbReference>
<evidence type="ECO:0000259" key="2">
    <source>
        <dbReference type="Pfam" id="PF01571"/>
    </source>
</evidence>
<dbReference type="Gene3D" id="3.30.70.1630">
    <property type="match status" value="1"/>
</dbReference>
<evidence type="ECO:0000313" key="4">
    <source>
        <dbReference type="Proteomes" id="UP000274556"/>
    </source>
</evidence>
<dbReference type="PIRSF" id="PIRSF006487">
    <property type="entry name" value="GcvT"/>
    <property type="match status" value="1"/>
</dbReference>
<accession>A0A495VAN7</accession>
<evidence type="ECO:0000256" key="1">
    <source>
        <dbReference type="PIRSR" id="PIRSR006487-1"/>
    </source>
</evidence>
<dbReference type="SUPFAM" id="SSF103025">
    <property type="entry name" value="Folate-binding domain"/>
    <property type="match status" value="1"/>
</dbReference>
<dbReference type="Proteomes" id="UP000274556">
    <property type="component" value="Unassembled WGS sequence"/>
</dbReference>
<feature type="domain" description="GCVT N-terminal" evidence="2">
    <location>
        <begin position="34"/>
        <end position="147"/>
    </location>
</feature>
<evidence type="ECO:0000313" key="3">
    <source>
        <dbReference type="EMBL" id="RKT46452.1"/>
    </source>
</evidence>
<sequence>MHPVWRDHLTASSARIDEDGIPRFPDPGPDAADGCRLFDLSHLGLLAVRGEDAFGFLQGQLSNDLRELSESHVQWSSHCSQKGRMLANFLVMRVGDTFYLQLPSQRIPDLLKRLRMFVLRSRVSIADASDDLARIAIAGDCAPSAVSACGLPVPESENGLAVADAIAVIRLSGPTPRIEIIGPPEPLRAHWDALRAQAAPANTDAWTLLDIRAGIPSVYNETADTFVPQMANMQLIDGVSFHKGCYTGQEVVARMQYLGKLKRRMYIGEVASETPPLPGDAIFSPDSTSQQGSGTVVAASPVATGRYALLAVVEIKAAEAGEVRLSEGGPLLRLEAPPYGFPVEE</sequence>
<dbReference type="PANTHER" id="PTHR22602:SF0">
    <property type="entry name" value="TRANSFERASE CAF17, MITOCHONDRIAL-RELATED"/>
    <property type="match status" value="1"/>
</dbReference>
<dbReference type="InterPro" id="IPR045179">
    <property type="entry name" value="YgfZ/GcvT"/>
</dbReference>
<protein>
    <recommendedName>
        <fullName evidence="2">GCVT N-terminal domain-containing protein</fullName>
    </recommendedName>
</protein>
<dbReference type="InterPro" id="IPR029043">
    <property type="entry name" value="GcvT/YgfZ_C"/>
</dbReference>
<dbReference type="AlphaFoldDB" id="A0A495VAN7"/>
<dbReference type="RefSeq" id="WP_120798565.1">
    <property type="nucleotide sequence ID" value="NZ_RBXL01000001.1"/>
</dbReference>
<proteinExistence type="predicted"/>
<dbReference type="OrthoDB" id="9796287at2"/>
<dbReference type="Gene3D" id="2.40.30.160">
    <property type="match status" value="1"/>
</dbReference>
<dbReference type="InterPro" id="IPR017703">
    <property type="entry name" value="YgfZ/GCV_T_CS"/>
</dbReference>